<keyword evidence="3" id="KW-1185">Reference proteome</keyword>
<sequence length="187" mass="22091">MTPRSLEEPRSSSTLARERIQQQYAEFPEEEDEEKCYLRAAFPPEDSESEESEDEYIQSDEDADVEEMPSPNCVCTRTRNLKDDSDEPSPKRLRTQPRNPKHEGDDEGAEFDDLAYRKANECPPWHPSMPQPDEDDEEFKPVFDRPCSTKTGRLFKASRLHHRSVFWYLLHRRKIRESVVLRQFDLK</sequence>
<dbReference type="OrthoDB" id="3650707at2759"/>
<evidence type="ECO:0000313" key="2">
    <source>
        <dbReference type="EMBL" id="KXT16020.1"/>
    </source>
</evidence>
<name>A0A139IMY4_9PEZI</name>
<dbReference type="Proteomes" id="UP000073492">
    <property type="component" value="Unassembled WGS sequence"/>
</dbReference>
<evidence type="ECO:0000313" key="3">
    <source>
        <dbReference type="Proteomes" id="UP000073492"/>
    </source>
</evidence>
<dbReference type="AlphaFoldDB" id="A0A139IMY4"/>
<feature type="region of interest" description="Disordered" evidence="1">
    <location>
        <begin position="119"/>
        <end position="138"/>
    </location>
</feature>
<reference evidence="2 3" key="1">
    <citation type="submission" date="2015-07" db="EMBL/GenBank/DDBJ databases">
        <title>Comparative genomics of the Sigatoka disease complex on banana suggests a link between parallel evolutionary changes in Pseudocercospora fijiensis and Pseudocercospora eumusae and increased virulence on the banana host.</title>
        <authorList>
            <person name="Chang T.-C."/>
            <person name="Salvucci A."/>
            <person name="Crous P.W."/>
            <person name="Stergiopoulos I."/>
        </authorList>
    </citation>
    <scope>NUCLEOTIDE SEQUENCE [LARGE SCALE GENOMIC DNA]</scope>
    <source>
        <strain evidence="2 3">CBS 116634</strain>
    </source>
</reference>
<accession>A0A139IMY4</accession>
<protein>
    <submittedName>
        <fullName evidence="2">Uncharacterized protein</fullName>
    </submittedName>
</protein>
<dbReference type="EMBL" id="LFZO01000045">
    <property type="protein sequence ID" value="KXT16020.1"/>
    <property type="molecule type" value="Genomic_DNA"/>
</dbReference>
<organism evidence="2 3">
    <name type="scientific">Pseudocercospora musae</name>
    <dbReference type="NCBI Taxonomy" id="113226"/>
    <lineage>
        <taxon>Eukaryota</taxon>
        <taxon>Fungi</taxon>
        <taxon>Dikarya</taxon>
        <taxon>Ascomycota</taxon>
        <taxon>Pezizomycotina</taxon>
        <taxon>Dothideomycetes</taxon>
        <taxon>Dothideomycetidae</taxon>
        <taxon>Mycosphaerellales</taxon>
        <taxon>Mycosphaerellaceae</taxon>
        <taxon>Pseudocercospora</taxon>
    </lineage>
</organism>
<evidence type="ECO:0000256" key="1">
    <source>
        <dbReference type="SAM" id="MobiDB-lite"/>
    </source>
</evidence>
<proteinExistence type="predicted"/>
<feature type="region of interest" description="Disordered" evidence="1">
    <location>
        <begin position="25"/>
        <end position="108"/>
    </location>
</feature>
<comment type="caution">
    <text evidence="2">The sequence shown here is derived from an EMBL/GenBank/DDBJ whole genome shotgun (WGS) entry which is preliminary data.</text>
</comment>
<feature type="compositionally biased region" description="Acidic residues" evidence="1">
    <location>
        <begin position="45"/>
        <end position="67"/>
    </location>
</feature>
<gene>
    <name evidence="2" type="ORF">AC579_7115</name>
</gene>